<accession>A0A2H0R3H6</accession>
<name>A0A2H0R3H6_9BACT</name>
<dbReference type="EMBL" id="PCXO01000012">
    <property type="protein sequence ID" value="PIR41078.1"/>
    <property type="molecule type" value="Genomic_DNA"/>
</dbReference>
<dbReference type="Proteomes" id="UP000230232">
    <property type="component" value="Unassembled WGS sequence"/>
</dbReference>
<gene>
    <name evidence="1" type="ORF">COV31_02960</name>
</gene>
<evidence type="ECO:0000313" key="1">
    <source>
        <dbReference type="EMBL" id="PIR41078.1"/>
    </source>
</evidence>
<evidence type="ECO:0000313" key="2">
    <source>
        <dbReference type="Proteomes" id="UP000230232"/>
    </source>
</evidence>
<organism evidence="1 2">
    <name type="scientific">Candidatus Yanofskybacteria bacterium CG10_big_fil_rev_8_21_14_0_10_46_23</name>
    <dbReference type="NCBI Taxonomy" id="1975098"/>
    <lineage>
        <taxon>Bacteria</taxon>
        <taxon>Candidatus Yanofskyibacteriota</taxon>
    </lineage>
</organism>
<reference evidence="1 2" key="1">
    <citation type="submission" date="2017-09" db="EMBL/GenBank/DDBJ databases">
        <title>Depth-based differentiation of microbial function through sediment-hosted aquifers and enrichment of novel symbionts in the deep terrestrial subsurface.</title>
        <authorList>
            <person name="Probst A.J."/>
            <person name="Ladd B."/>
            <person name="Jarett J.K."/>
            <person name="Geller-Mcgrath D.E."/>
            <person name="Sieber C.M."/>
            <person name="Emerson J.B."/>
            <person name="Anantharaman K."/>
            <person name="Thomas B.C."/>
            <person name="Malmstrom R."/>
            <person name="Stieglmeier M."/>
            <person name="Klingl A."/>
            <person name="Woyke T."/>
            <person name="Ryan C.M."/>
            <person name="Banfield J.F."/>
        </authorList>
    </citation>
    <scope>NUCLEOTIDE SEQUENCE [LARGE SCALE GENOMIC DNA]</scope>
    <source>
        <strain evidence="1">CG10_big_fil_rev_8_21_14_0_10_46_23</strain>
    </source>
</reference>
<sequence length="66" mass="7665">MGPKLTLKIHLKPSGGGNRRSKLLLARRSPEFTEGRRWDDGTLRQAQGWPIIFQLEYFTLKIELNQ</sequence>
<protein>
    <submittedName>
        <fullName evidence="1">Uncharacterized protein</fullName>
    </submittedName>
</protein>
<proteinExistence type="predicted"/>
<dbReference type="AlphaFoldDB" id="A0A2H0R3H6"/>
<comment type="caution">
    <text evidence="1">The sequence shown here is derived from an EMBL/GenBank/DDBJ whole genome shotgun (WGS) entry which is preliminary data.</text>
</comment>